<dbReference type="InterPro" id="IPR036388">
    <property type="entry name" value="WH-like_DNA-bd_sf"/>
</dbReference>
<dbReference type="Gene3D" id="1.10.10.10">
    <property type="entry name" value="Winged helix-like DNA-binding domain superfamily/Winged helix DNA-binding domain"/>
    <property type="match status" value="1"/>
</dbReference>
<dbReference type="Proteomes" id="UP000245657">
    <property type="component" value="Unassembled WGS sequence"/>
</dbReference>
<gene>
    <name evidence="1" type="ORF">DK846_00795</name>
</gene>
<dbReference type="OrthoDB" id="55633at2157"/>
<evidence type="ECO:0000313" key="1">
    <source>
        <dbReference type="EMBL" id="PWR73743.1"/>
    </source>
</evidence>
<sequence length="130" mass="15089">MDLNISLQFSENDLEISKILTDVGLKNNEARVLVVLFKGYDLTSREIERIVDLRQPEVSIAINQLIERKWAQVTSLITEKKGRPVKVYTLSRTVDSILDQIEEQIEGEYRGRLEIIERVRSMVKESRVTE</sequence>
<dbReference type="GeneID" id="97549062"/>
<dbReference type="InterPro" id="IPR036390">
    <property type="entry name" value="WH_DNA-bd_sf"/>
</dbReference>
<evidence type="ECO:0008006" key="3">
    <source>
        <dbReference type="Google" id="ProtNLM"/>
    </source>
</evidence>
<reference evidence="1 2" key="1">
    <citation type="submission" date="2018-05" db="EMBL/GenBank/DDBJ databases">
        <title>Draft genome of Methanospirillum lacunae Ki8-1.</title>
        <authorList>
            <person name="Dueholm M.S."/>
            <person name="Nielsen P.H."/>
            <person name="Bakmann L.F."/>
            <person name="Otzen D.E."/>
        </authorList>
    </citation>
    <scope>NUCLEOTIDE SEQUENCE [LARGE SCALE GENOMIC DNA]</scope>
    <source>
        <strain evidence="1 2">Ki8-1</strain>
    </source>
</reference>
<name>A0A2V2NEJ8_9EURY</name>
<dbReference type="RefSeq" id="WP_109967023.1">
    <property type="nucleotide sequence ID" value="NZ_CP176093.1"/>
</dbReference>
<proteinExistence type="predicted"/>
<accession>A0A2V2NEJ8</accession>
<protein>
    <recommendedName>
        <fullName evidence="3">Transcriptional regulator</fullName>
    </recommendedName>
</protein>
<dbReference type="SUPFAM" id="SSF46785">
    <property type="entry name" value="Winged helix' DNA-binding domain"/>
    <property type="match status" value="1"/>
</dbReference>
<dbReference type="AlphaFoldDB" id="A0A2V2NEJ8"/>
<dbReference type="EMBL" id="QGMY01000002">
    <property type="protein sequence ID" value="PWR73743.1"/>
    <property type="molecule type" value="Genomic_DNA"/>
</dbReference>
<keyword evidence="2" id="KW-1185">Reference proteome</keyword>
<evidence type="ECO:0000313" key="2">
    <source>
        <dbReference type="Proteomes" id="UP000245657"/>
    </source>
</evidence>
<organism evidence="1 2">
    <name type="scientific">Methanospirillum lacunae</name>
    <dbReference type="NCBI Taxonomy" id="668570"/>
    <lineage>
        <taxon>Archaea</taxon>
        <taxon>Methanobacteriati</taxon>
        <taxon>Methanobacteriota</taxon>
        <taxon>Stenosarchaea group</taxon>
        <taxon>Methanomicrobia</taxon>
        <taxon>Methanomicrobiales</taxon>
        <taxon>Methanospirillaceae</taxon>
        <taxon>Methanospirillum</taxon>
    </lineage>
</organism>
<comment type="caution">
    <text evidence="1">The sequence shown here is derived from an EMBL/GenBank/DDBJ whole genome shotgun (WGS) entry which is preliminary data.</text>
</comment>